<feature type="domain" description="GST N-terminal" evidence="2">
    <location>
        <begin position="1"/>
        <end position="80"/>
    </location>
</feature>
<dbReference type="SUPFAM" id="SSF52833">
    <property type="entry name" value="Thioredoxin-like"/>
    <property type="match status" value="1"/>
</dbReference>
<sequence length="208" mass="24142">MYTLYFSPFTCSLAVHAALEKIAIPYELKKIDIYKKQHFEPDFLALNPNAQVPVLQYDEGTLTQASGILLYLSECHPEAKLMPPADSADRSKALESLFYLSNTLHPYFLRLFYPERISEESPKEVKQIGIQKIKDTLSLFEEKIKHQTFIAGDTLYSPDYYLFAMSYWLKFHNIDLSEFSNLRKYFKRVSQQPEVASVLQKEMTEMAA</sequence>
<name>Q1N2S6_9GAMM</name>
<proteinExistence type="inferred from homology"/>
<protein>
    <submittedName>
        <fullName evidence="4">Glutathione S-transferase</fullName>
    </submittedName>
</protein>
<evidence type="ECO:0000259" key="2">
    <source>
        <dbReference type="PROSITE" id="PS50404"/>
    </source>
</evidence>
<comment type="similarity">
    <text evidence="1">Belongs to the GST superfamily.</text>
</comment>
<dbReference type="STRING" id="207949.RED65_06848"/>
<keyword evidence="5" id="KW-1185">Reference proteome</keyword>
<keyword evidence="4" id="KW-0808">Transferase</keyword>
<evidence type="ECO:0000313" key="4">
    <source>
        <dbReference type="EMBL" id="EAT12593.1"/>
    </source>
</evidence>
<dbReference type="Pfam" id="PF00043">
    <property type="entry name" value="GST_C"/>
    <property type="match status" value="1"/>
</dbReference>
<dbReference type="InterPro" id="IPR036282">
    <property type="entry name" value="Glutathione-S-Trfase_C_sf"/>
</dbReference>
<dbReference type="Pfam" id="PF02798">
    <property type="entry name" value="GST_N"/>
    <property type="match status" value="1"/>
</dbReference>
<dbReference type="InterPro" id="IPR004045">
    <property type="entry name" value="Glutathione_S-Trfase_N"/>
</dbReference>
<dbReference type="InterPro" id="IPR010987">
    <property type="entry name" value="Glutathione-S-Trfase_C-like"/>
</dbReference>
<dbReference type="HOGENOM" id="CLU_011226_6_1_6"/>
<dbReference type="SUPFAM" id="SSF47616">
    <property type="entry name" value="GST C-terminal domain-like"/>
    <property type="match status" value="1"/>
</dbReference>
<feature type="domain" description="GST C-terminal" evidence="3">
    <location>
        <begin position="86"/>
        <end position="208"/>
    </location>
</feature>
<dbReference type="SFLD" id="SFLDS00019">
    <property type="entry name" value="Glutathione_Transferase_(cytos"/>
    <property type="match status" value="1"/>
</dbReference>
<evidence type="ECO:0000256" key="1">
    <source>
        <dbReference type="RuleBase" id="RU003494"/>
    </source>
</evidence>
<dbReference type="Gene3D" id="3.40.30.10">
    <property type="entry name" value="Glutaredoxin"/>
    <property type="match status" value="1"/>
</dbReference>
<dbReference type="SFLD" id="SFLDG01150">
    <property type="entry name" value="Main.1:_Beta-like"/>
    <property type="match status" value="1"/>
</dbReference>
<organism evidence="4 5">
    <name type="scientific">Bermanella marisrubri</name>
    <dbReference type="NCBI Taxonomy" id="207949"/>
    <lineage>
        <taxon>Bacteria</taxon>
        <taxon>Pseudomonadati</taxon>
        <taxon>Pseudomonadota</taxon>
        <taxon>Gammaproteobacteria</taxon>
        <taxon>Oceanospirillales</taxon>
        <taxon>Oceanospirillaceae</taxon>
        <taxon>Bermanella</taxon>
    </lineage>
</organism>
<dbReference type="InterPro" id="IPR040079">
    <property type="entry name" value="Glutathione_S-Trfase"/>
</dbReference>
<dbReference type="SFLD" id="SFLDG00358">
    <property type="entry name" value="Main_(cytGST)"/>
    <property type="match status" value="1"/>
</dbReference>
<dbReference type="CDD" id="cd03057">
    <property type="entry name" value="GST_N_Beta"/>
    <property type="match status" value="1"/>
</dbReference>
<dbReference type="InterPro" id="IPR004046">
    <property type="entry name" value="GST_C"/>
</dbReference>
<dbReference type="CDD" id="cd03188">
    <property type="entry name" value="GST_C_Beta"/>
    <property type="match status" value="1"/>
</dbReference>
<dbReference type="RefSeq" id="WP_007016194.1">
    <property type="nucleotide sequence ID" value="NZ_AAQH01000006.1"/>
</dbReference>
<evidence type="ECO:0000259" key="3">
    <source>
        <dbReference type="PROSITE" id="PS50405"/>
    </source>
</evidence>
<dbReference type="PROSITE" id="PS50405">
    <property type="entry name" value="GST_CTER"/>
    <property type="match status" value="1"/>
</dbReference>
<dbReference type="Gene3D" id="1.20.1050.10">
    <property type="match status" value="1"/>
</dbReference>
<dbReference type="AlphaFoldDB" id="Q1N2S6"/>
<reference evidence="4 5" key="1">
    <citation type="submission" date="2006-03" db="EMBL/GenBank/DDBJ databases">
        <authorList>
            <person name="Pinhassi J."/>
            <person name="Pedros-Alio C."/>
            <person name="Ferriera S."/>
            <person name="Johnson J."/>
            <person name="Kravitz S."/>
            <person name="Halpern A."/>
            <person name="Remington K."/>
            <person name="Beeson K."/>
            <person name="Tran B."/>
            <person name="Rogers Y.-H."/>
            <person name="Friedman R."/>
            <person name="Venter J.C."/>
        </authorList>
    </citation>
    <scope>NUCLEOTIDE SEQUENCE [LARGE SCALE GENOMIC DNA]</scope>
    <source>
        <strain evidence="4 5">RED65</strain>
    </source>
</reference>
<dbReference type="Proteomes" id="UP000004263">
    <property type="component" value="Unassembled WGS sequence"/>
</dbReference>
<dbReference type="EMBL" id="AAQH01000006">
    <property type="protein sequence ID" value="EAT12593.1"/>
    <property type="molecule type" value="Genomic_DNA"/>
</dbReference>
<evidence type="ECO:0000313" key="5">
    <source>
        <dbReference type="Proteomes" id="UP000004263"/>
    </source>
</evidence>
<dbReference type="GO" id="GO:0016740">
    <property type="term" value="F:transferase activity"/>
    <property type="evidence" value="ECO:0007669"/>
    <property type="project" value="UniProtKB-KW"/>
</dbReference>
<dbReference type="PANTHER" id="PTHR44051">
    <property type="entry name" value="GLUTATHIONE S-TRANSFERASE-RELATED"/>
    <property type="match status" value="1"/>
</dbReference>
<dbReference type="PANTHER" id="PTHR44051:SF8">
    <property type="entry name" value="GLUTATHIONE S-TRANSFERASE GSTA"/>
    <property type="match status" value="1"/>
</dbReference>
<comment type="caution">
    <text evidence="4">The sequence shown here is derived from an EMBL/GenBank/DDBJ whole genome shotgun (WGS) entry which is preliminary data.</text>
</comment>
<dbReference type="PROSITE" id="PS50404">
    <property type="entry name" value="GST_NTER"/>
    <property type="match status" value="1"/>
</dbReference>
<accession>Q1N2S6</accession>
<dbReference type="InterPro" id="IPR036249">
    <property type="entry name" value="Thioredoxin-like_sf"/>
</dbReference>
<gene>
    <name evidence="4" type="ORF">RED65_06848</name>
</gene>